<protein>
    <submittedName>
        <fullName evidence="1">Uncharacterized protein</fullName>
    </submittedName>
</protein>
<dbReference type="EMBL" id="LR796162">
    <property type="protein sequence ID" value="CAB4122406.1"/>
    <property type="molecule type" value="Genomic_DNA"/>
</dbReference>
<proteinExistence type="predicted"/>
<accession>A0A6J5KMI1</accession>
<sequence length="93" mass="9818">MTFGLGVYKASGTLAFSSDDVTWNQVDFLYVAGGGSVSHDYPILSGREVLTVQMMIDAPPTTRKAIAHTVTVSGTTVSASGGSENTYILVLMR</sequence>
<evidence type="ECO:0000313" key="1">
    <source>
        <dbReference type="EMBL" id="CAB4122406.1"/>
    </source>
</evidence>
<organism evidence="1">
    <name type="scientific">uncultured Caudovirales phage</name>
    <dbReference type="NCBI Taxonomy" id="2100421"/>
    <lineage>
        <taxon>Viruses</taxon>
        <taxon>Duplodnaviria</taxon>
        <taxon>Heunggongvirae</taxon>
        <taxon>Uroviricota</taxon>
        <taxon>Caudoviricetes</taxon>
        <taxon>Peduoviridae</taxon>
        <taxon>Maltschvirus</taxon>
        <taxon>Maltschvirus maltsch</taxon>
    </lineage>
</organism>
<name>A0A6J5KMI1_9CAUD</name>
<gene>
    <name evidence="1" type="ORF">UFOVP33_3</name>
</gene>
<reference evidence="1" key="1">
    <citation type="submission" date="2020-04" db="EMBL/GenBank/DDBJ databases">
        <authorList>
            <person name="Chiriac C."/>
            <person name="Salcher M."/>
            <person name="Ghai R."/>
            <person name="Kavagutti S V."/>
        </authorList>
    </citation>
    <scope>NUCLEOTIDE SEQUENCE</scope>
</reference>